<proteinExistence type="predicted"/>
<dbReference type="EnsemblFungi" id="MAPG_09172T0">
    <property type="protein sequence ID" value="MAPG_09172T0"/>
    <property type="gene ID" value="MAPG_09172"/>
</dbReference>
<reference evidence="1" key="2">
    <citation type="submission" date="2010-05" db="EMBL/GenBank/DDBJ databases">
        <title>The Genome Sequence of Magnaporthe poae strain ATCC 64411.</title>
        <authorList>
            <consortium name="The Broad Institute Genome Sequencing Platform"/>
            <consortium name="Broad Institute Genome Sequencing Center for Infectious Disease"/>
            <person name="Ma L.-J."/>
            <person name="Dead R."/>
            <person name="Young S."/>
            <person name="Zeng Q."/>
            <person name="Koehrsen M."/>
            <person name="Alvarado L."/>
            <person name="Berlin A."/>
            <person name="Chapman S.B."/>
            <person name="Chen Z."/>
            <person name="Freedman E."/>
            <person name="Gellesch M."/>
            <person name="Goldberg J."/>
            <person name="Griggs A."/>
            <person name="Gujja S."/>
            <person name="Heilman E.R."/>
            <person name="Heiman D."/>
            <person name="Hepburn T."/>
            <person name="Howarth C."/>
            <person name="Jen D."/>
            <person name="Larson L."/>
            <person name="Mehta T."/>
            <person name="Neiman D."/>
            <person name="Pearson M."/>
            <person name="Roberts A."/>
            <person name="Saif S."/>
            <person name="Shea T."/>
            <person name="Shenoy N."/>
            <person name="Sisk P."/>
            <person name="Stolte C."/>
            <person name="Sykes S."/>
            <person name="Walk T."/>
            <person name="White J."/>
            <person name="Yandava C."/>
            <person name="Haas B."/>
            <person name="Nusbaum C."/>
            <person name="Birren B."/>
        </authorList>
    </citation>
    <scope>NUCLEOTIDE SEQUENCE</scope>
    <source>
        <strain evidence="1">ATCC 64411</strain>
    </source>
</reference>
<gene>
    <name evidence="1" type="ORF">MAPG_09172</name>
</gene>
<dbReference type="Proteomes" id="UP000011715">
    <property type="component" value="Unassembled WGS sequence"/>
</dbReference>
<reference evidence="2" key="4">
    <citation type="journal article" date="2015" name="G3 (Bethesda)">
        <title>Genome sequences of three phytopathogenic species of the Magnaporthaceae family of fungi.</title>
        <authorList>
            <person name="Okagaki L.H."/>
            <person name="Nunes C.C."/>
            <person name="Sailsbery J."/>
            <person name="Clay B."/>
            <person name="Brown D."/>
            <person name="John T."/>
            <person name="Oh Y."/>
            <person name="Young N."/>
            <person name="Fitzgerald M."/>
            <person name="Haas B.J."/>
            <person name="Zeng Q."/>
            <person name="Young S."/>
            <person name="Adiconis X."/>
            <person name="Fan L."/>
            <person name="Levin J.Z."/>
            <person name="Mitchell T.K."/>
            <person name="Okubara P.A."/>
            <person name="Farman M.L."/>
            <person name="Kohn L.M."/>
            <person name="Birren B."/>
            <person name="Ma L.-J."/>
            <person name="Dean R.A."/>
        </authorList>
    </citation>
    <scope>NUCLEOTIDE SEQUENCE</scope>
    <source>
        <strain evidence="2">ATCC 64411 / 73-15</strain>
    </source>
</reference>
<accession>A0A0C4E993</accession>
<dbReference type="EMBL" id="ADBL01002246">
    <property type="status" value="NOT_ANNOTATED_CDS"/>
    <property type="molecule type" value="Genomic_DNA"/>
</dbReference>
<protein>
    <submittedName>
        <fullName evidence="1 2">Uncharacterized protein</fullName>
    </submittedName>
</protein>
<dbReference type="VEuPathDB" id="FungiDB:MAPG_09172"/>
<dbReference type="AlphaFoldDB" id="A0A0C4E993"/>
<sequence>MARVGTEAVLVRRPGPDRKLRRGYILERPFIRLHKVSCLSRGLRAALSCPLTRRTRGVNKQGGNHTGPPSVTAMVVRQEPTAWFGFTAQGTPQASLRHEPFGRGVSPTRPHNGSRDDICCKGANTSSDTRLRAKGLLPGGAFLYSSLEIDRADRSNACTAPLQ</sequence>
<evidence type="ECO:0000313" key="2">
    <source>
        <dbReference type="EnsemblFungi" id="MAPG_09172T0"/>
    </source>
</evidence>
<keyword evidence="3" id="KW-1185">Reference proteome</keyword>
<reference evidence="2" key="5">
    <citation type="submission" date="2015-06" db="UniProtKB">
        <authorList>
            <consortium name="EnsemblFungi"/>
        </authorList>
    </citation>
    <scope>IDENTIFICATION</scope>
    <source>
        <strain evidence="2">ATCC 64411</strain>
    </source>
</reference>
<evidence type="ECO:0000313" key="3">
    <source>
        <dbReference type="Proteomes" id="UP000011715"/>
    </source>
</evidence>
<evidence type="ECO:0000313" key="1">
    <source>
        <dbReference type="EMBL" id="KLU90208.1"/>
    </source>
</evidence>
<reference evidence="3" key="1">
    <citation type="submission" date="2010-05" db="EMBL/GenBank/DDBJ databases">
        <title>The genome sequence of Magnaporthe poae strain ATCC 64411.</title>
        <authorList>
            <person name="Ma L.-J."/>
            <person name="Dead R."/>
            <person name="Young S."/>
            <person name="Zeng Q."/>
            <person name="Koehrsen M."/>
            <person name="Alvarado L."/>
            <person name="Berlin A."/>
            <person name="Chapman S.B."/>
            <person name="Chen Z."/>
            <person name="Freedman E."/>
            <person name="Gellesch M."/>
            <person name="Goldberg J."/>
            <person name="Griggs A."/>
            <person name="Gujja S."/>
            <person name="Heilman E.R."/>
            <person name="Heiman D."/>
            <person name="Hepburn T."/>
            <person name="Howarth C."/>
            <person name="Jen D."/>
            <person name="Larson L."/>
            <person name="Mehta T."/>
            <person name="Neiman D."/>
            <person name="Pearson M."/>
            <person name="Roberts A."/>
            <person name="Saif S."/>
            <person name="Shea T."/>
            <person name="Shenoy N."/>
            <person name="Sisk P."/>
            <person name="Stolte C."/>
            <person name="Sykes S."/>
            <person name="Walk T."/>
            <person name="White J."/>
            <person name="Yandava C."/>
            <person name="Haas B."/>
            <person name="Nusbaum C."/>
            <person name="Birren B."/>
        </authorList>
    </citation>
    <scope>NUCLEOTIDE SEQUENCE [LARGE SCALE GENOMIC DNA]</scope>
    <source>
        <strain evidence="3">ATCC 64411 / 73-15</strain>
    </source>
</reference>
<name>A0A0C4E993_MAGP6</name>
<organism evidence="2 3">
    <name type="scientific">Magnaporthiopsis poae (strain ATCC 64411 / 73-15)</name>
    <name type="common">Kentucky bluegrass fungus</name>
    <name type="synonym">Magnaporthe poae</name>
    <dbReference type="NCBI Taxonomy" id="644358"/>
    <lineage>
        <taxon>Eukaryota</taxon>
        <taxon>Fungi</taxon>
        <taxon>Dikarya</taxon>
        <taxon>Ascomycota</taxon>
        <taxon>Pezizomycotina</taxon>
        <taxon>Sordariomycetes</taxon>
        <taxon>Sordariomycetidae</taxon>
        <taxon>Magnaporthales</taxon>
        <taxon>Magnaporthaceae</taxon>
        <taxon>Magnaporthiopsis</taxon>
    </lineage>
</organism>
<dbReference type="EMBL" id="GL876974">
    <property type="protein sequence ID" value="KLU90208.1"/>
    <property type="molecule type" value="Genomic_DNA"/>
</dbReference>
<reference evidence="1" key="3">
    <citation type="submission" date="2011-03" db="EMBL/GenBank/DDBJ databases">
        <title>Annotation of Magnaporthe poae ATCC 64411.</title>
        <authorList>
            <person name="Ma L.-J."/>
            <person name="Dead R."/>
            <person name="Young S.K."/>
            <person name="Zeng Q."/>
            <person name="Gargeya S."/>
            <person name="Fitzgerald M."/>
            <person name="Haas B."/>
            <person name="Abouelleil A."/>
            <person name="Alvarado L."/>
            <person name="Arachchi H.M."/>
            <person name="Berlin A."/>
            <person name="Brown A."/>
            <person name="Chapman S.B."/>
            <person name="Chen Z."/>
            <person name="Dunbar C."/>
            <person name="Freedman E."/>
            <person name="Gearin G."/>
            <person name="Gellesch M."/>
            <person name="Goldberg J."/>
            <person name="Griggs A."/>
            <person name="Gujja S."/>
            <person name="Heiman D."/>
            <person name="Howarth C."/>
            <person name="Larson L."/>
            <person name="Lui A."/>
            <person name="MacDonald P.J.P."/>
            <person name="Mehta T."/>
            <person name="Montmayeur A."/>
            <person name="Murphy C."/>
            <person name="Neiman D."/>
            <person name="Pearson M."/>
            <person name="Priest M."/>
            <person name="Roberts A."/>
            <person name="Saif S."/>
            <person name="Shea T."/>
            <person name="Shenoy N."/>
            <person name="Sisk P."/>
            <person name="Stolte C."/>
            <person name="Sykes S."/>
            <person name="Yandava C."/>
            <person name="Wortman J."/>
            <person name="Nusbaum C."/>
            <person name="Birren B."/>
        </authorList>
    </citation>
    <scope>NUCLEOTIDE SEQUENCE</scope>
    <source>
        <strain evidence="1">ATCC 64411</strain>
    </source>
</reference>